<proteinExistence type="predicted"/>
<dbReference type="CDD" id="cd00067">
    <property type="entry name" value="GAL4"/>
    <property type="match status" value="1"/>
</dbReference>
<reference evidence="9 10" key="1">
    <citation type="submission" date="2019-06" db="EMBL/GenBank/DDBJ databases">
        <title>Wine fermentation using esterase from Monascus purpureus.</title>
        <authorList>
            <person name="Geng C."/>
            <person name="Zhang Y."/>
        </authorList>
    </citation>
    <scope>NUCLEOTIDE SEQUENCE [LARGE SCALE GENOMIC DNA]</scope>
    <source>
        <strain evidence="9">HQ1</strain>
    </source>
</reference>
<dbReference type="InterPro" id="IPR001138">
    <property type="entry name" value="Zn2Cys6_DnaBD"/>
</dbReference>
<keyword evidence="10" id="KW-1185">Reference proteome</keyword>
<evidence type="ECO:0000313" key="9">
    <source>
        <dbReference type="EMBL" id="TQB75514.1"/>
    </source>
</evidence>
<dbReference type="STRING" id="5098.A0A507QZN2"/>
<evidence type="ECO:0000256" key="5">
    <source>
        <dbReference type="ARBA" id="ARBA00023242"/>
    </source>
</evidence>
<dbReference type="InterPro" id="IPR036864">
    <property type="entry name" value="Zn2-C6_fun-type_DNA-bd_sf"/>
</dbReference>
<dbReference type="GO" id="GO:0008270">
    <property type="term" value="F:zinc ion binding"/>
    <property type="evidence" value="ECO:0007669"/>
    <property type="project" value="InterPro"/>
</dbReference>
<keyword evidence="4" id="KW-0804">Transcription</keyword>
<protein>
    <recommendedName>
        <fullName evidence="8">Zn(2)-C6 fungal-type domain-containing protein</fullName>
    </recommendedName>
</protein>
<evidence type="ECO:0000256" key="3">
    <source>
        <dbReference type="ARBA" id="ARBA00023125"/>
    </source>
</evidence>
<keyword evidence="3" id="KW-0238">DNA-binding</keyword>
<gene>
    <name evidence="9" type="ORF">MPDQ_002807</name>
</gene>
<dbReference type="Pfam" id="PF04082">
    <property type="entry name" value="Fungal_trans"/>
    <property type="match status" value="1"/>
</dbReference>
<keyword evidence="1" id="KW-0479">Metal-binding</keyword>
<evidence type="ECO:0000256" key="6">
    <source>
        <dbReference type="SAM" id="Coils"/>
    </source>
</evidence>
<dbReference type="SMART" id="SM00906">
    <property type="entry name" value="Fungal_trans"/>
    <property type="match status" value="1"/>
</dbReference>
<dbReference type="PANTHER" id="PTHR47424">
    <property type="entry name" value="REGULATORY PROTEIN GAL4"/>
    <property type="match status" value="1"/>
</dbReference>
<keyword evidence="5" id="KW-0539">Nucleus</keyword>
<organism evidence="9 10">
    <name type="scientific">Monascus purpureus</name>
    <name type="common">Red mold</name>
    <name type="synonym">Monascus anka</name>
    <dbReference type="NCBI Taxonomy" id="5098"/>
    <lineage>
        <taxon>Eukaryota</taxon>
        <taxon>Fungi</taxon>
        <taxon>Dikarya</taxon>
        <taxon>Ascomycota</taxon>
        <taxon>Pezizomycotina</taxon>
        <taxon>Eurotiomycetes</taxon>
        <taxon>Eurotiomycetidae</taxon>
        <taxon>Eurotiales</taxon>
        <taxon>Aspergillaceae</taxon>
        <taxon>Monascus</taxon>
    </lineage>
</organism>
<evidence type="ECO:0000256" key="1">
    <source>
        <dbReference type="ARBA" id="ARBA00022723"/>
    </source>
</evidence>
<dbReference type="SMART" id="SM00066">
    <property type="entry name" value="GAL4"/>
    <property type="match status" value="1"/>
</dbReference>
<dbReference type="CDD" id="cd12148">
    <property type="entry name" value="fungal_TF_MHR"/>
    <property type="match status" value="1"/>
</dbReference>
<feature type="coiled-coil region" evidence="6">
    <location>
        <begin position="77"/>
        <end position="104"/>
    </location>
</feature>
<dbReference type="GO" id="GO:0000435">
    <property type="term" value="P:positive regulation of transcription from RNA polymerase II promoter by galactose"/>
    <property type="evidence" value="ECO:0007669"/>
    <property type="project" value="TreeGrafter"/>
</dbReference>
<dbReference type="Proteomes" id="UP000319663">
    <property type="component" value="Unassembled WGS sequence"/>
</dbReference>
<keyword evidence="2" id="KW-0805">Transcription regulation</keyword>
<dbReference type="GO" id="GO:0006351">
    <property type="term" value="P:DNA-templated transcription"/>
    <property type="evidence" value="ECO:0007669"/>
    <property type="project" value="InterPro"/>
</dbReference>
<evidence type="ECO:0000259" key="8">
    <source>
        <dbReference type="PROSITE" id="PS50048"/>
    </source>
</evidence>
<feature type="compositionally biased region" description="Low complexity" evidence="7">
    <location>
        <begin position="59"/>
        <end position="71"/>
    </location>
</feature>
<evidence type="ECO:0000256" key="7">
    <source>
        <dbReference type="SAM" id="MobiDB-lite"/>
    </source>
</evidence>
<dbReference type="EMBL" id="VIFY01000019">
    <property type="protein sequence ID" value="TQB75514.1"/>
    <property type="molecule type" value="Genomic_DNA"/>
</dbReference>
<evidence type="ECO:0000313" key="10">
    <source>
        <dbReference type="Proteomes" id="UP000319663"/>
    </source>
</evidence>
<sequence length="680" mass="76510">MKRQRVGIACDKCRLLKAKCDGRQPVCARCDGYGFRCSWSTPKRSVEGRTNGRSRVTKGSSSPSLGSPAGLTEQSSLAAYRTVVQSYEALIRELRAKLDSTHQTAVDINLSNIRRLRPLDANSEQLTDLYALGTPAEDGGIESYTYVGKVSDIHFIHTARRCMQGHDTGEGNDLAGQSYSQTRIPDSPAALNQPLLIPSRDEAAHFLEIYLSTIHLAYPFLCKQTALEQFEHLWTDSHKRPEYRPWLALFNFIFAIGSYYTSFPHGKDADAQHHFRYFEQGLFFSHEIGAHCSLTNVWVMLVECFFLLAVCHTDRCWNTLGFAIRMAQSIGLHVESPPRSSSKAVAENQHGRRTWYSLYVLDRLLALQLGRPMAIHEEDFKVELPDRSDPWPFGPQSGGCVLERSQFPNASMMDYFRKVIRFSDIVGLVIRQLYRPSQRNMLAVKFHHLRALIYRPFLCLPLLQMNNKPFMDLLVQDKEKISHAEWICISEAQQTAHLLHNVMDERSLVHDFPWWQMISCLICASSILFVAETFYRNNNLLEGRTSAYSLREDAEICLKVFEALSANSVAARKAADMLGEVSSLHLSTAAPSGHASGHNQLPSMPTFAIPGSPFLGDSTALDASSLTPLPDLSTDILSCEWPSEMSNSMEWSVRFLDCPNFQKMSHPGGALAHSQDDSYV</sequence>
<name>A0A507QZN2_MONPU</name>
<dbReference type="AlphaFoldDB" id="A0A507QZN2"/>
<feature type="domain" description="Zn(2)-C6 fungal-type" evidence="8">
    <location>
        <begin position="9"/>
        <end position="39"/>
    </location>
</feature>
<dbReference type="PROSITE" id="PS00463">
    <property type="entry name" value="ZN2_CY6_FUNGAL_1"/>
    <property type="match status" value="1"/>
</dbReference>
<dbReference type="Pfam" id="PF00172">
    <property type="entry name" value="Zn_clus"/>
    <property type="match status" value="1"/>
</dbReference>
<dbReference type="GO" id="GO:0005634">
    <property type="term" value="C:nucleus"/>
    <property type="evidence" value="ECO:0007669"/>
    <property type="project" value="TreeGrafter"/>
</dbReference>
<feature type="region of interest" description="Disordered" evidence="7">
    <location>
        <begin position="42"/>
        <end position="71"/>
    </location>
</feature>
<comment type="caution">
    <text evidence="9">The sequence shown here is derived from an EMBL/GenBank/DDBJ whole genome shotgun (WGS) entry which is preliminary data.</text>
</comment>
<dbReference type="GO" id="GO:0000981">
    <property type="term" value="F:DNA-binding transcription factor activity, RNA polymerase II-specific"/>
    <property type="evidence" value="ECO:0007669"/>
    <property type="project" value="InterPro"/>
</dbReference>
<dbReference type="PANTHER" id="PTHR47424:SF6">
    <property type="entry name" value="PROLINE UTILIZATION TRANS-ACTIVATOR"/>
    <property type="match status" value="1"/>
</dbReference>
<dbReference type="GO" id="GO:0000978">
    <property type="term" value="F:RNA polymerase II cis-regulatory region sequence-specific DNA binding"/>
    <property type="evidence" value="ECO:0007669"/>
    <property type="project" value="TreeGrafter"/>
</dbReference>
<dbReference type="SUPFAM" id="SSF57701">
    <property type="entry name" value="Zn2/Cys6 DNA-binding domain"/>
    <property type="match status" value="1"/>
</dbReference>
<dbReference type="InterPro" id="IPR007219">
    <property type="entry name" value="XnlR_reg_dom"/>
</dbReference>
<accession>A0A507QZN2</accession>
<evidence type="ECO:0000256" key="2">
    <source>
        <dbReference type="ARBA" id="ARBA00023015"/>
    </source>
</evidence>
<evidence type="ECO:0000256" key="4">
    <source>
        <dbReference type="ARBA" id="ARBA00023163"/>
    </source>
</evidence>
<dbReference type="PROSITE" id="PS50048">
    <property type="entry name" value="ZN2_CY6_FUNGAL_2"/>
    <property type="match status" value="1"/>
</dbReference>
<dbReference type="InterPro" id="IPR051127">
    <property type="entry name" value="Fungal_SecMet_Regulators"/>
</dbReference>
<keyword evidence="6" id="KW-0175">Coiled coil</keyword>
<dbReference type="Gene3D" id="4.10.240.10">
    <property type="entry name" value="Zn(2)-C6 fungal-type DNA-binding domain"/>
    <property type="match status" value="1"/>
</dbReference>